<reference evidence="1" key="1">
    <citation type="journal article" date="2021" name="Proc. Natl. Acad. Sci. U.S.A.">
        <title>A Catalog of Tens of Thousands of Viruses from Human Metagenomes Reveals Hidden Associations with Chronic Diseases.</title>
        <authorList>
            <person name="Tisza M.J."/>
            <person name="Buck C.B."/>
        </authorList>
    </citation>
    <scope>NUCLEOTIDE SEQUENCE</scope>
    <source>
        <strain evidence="1">Ct2hZ16</strain>
    </source>
</reference>
<evidence type="ECO:0000313" key="1">
    <source>
        <dbReference type="EMBL" id="DAE22769.1"/>
    </source>
</evidence>
<name>A0A8S5QVC2_9CAUD</name>
<protein>
    <submittedName>
        <fullName evidence="1">Receptor Binding Protein</fullName>
    </submittedName>
</protein>
<organism evidence="1">
    <name type="scientific">Siphoviridae sp. ct2hZ16</name>
    <dbReference type="NCBI Taxonomy" id="2826276"/>
    <lineage>
        <taxon>Viruses</taxon>
        <taxon>Duplodnaviria</taxon>
        <taxon>Heunggongvirae</taxon>
        <taxon>Uroviricota</taxon>
        <taxon>Caudoviricetes</taxon>
    </lineage>
</organism>
<keyword evidence="1" id="KW-0675">Receptor</keyword>
<dbReference type="EMBL" id="BK015739">
    <property type="protein sequence ID" value="DAE22769.1"/>
    <property type="molecule type" value="Genomic_DNA"/>
</dbReference>
<accession>A0A8S5QVC2</accession>
<proteinExistence type="predicted"/>
<sequence>MKWLHGRTSGVFGAENNLAVTAGYGAMQVLVSDGLGWLANENKDGTVFWNDTKSETGTELALPLSVSDAILPRIDRVVVTWETVDYTVKPVIEILKGAPSASPIAPALTNSALKRQISLAQIYVAPASTKITADNITDERLNSDVCGIVTEDISVDTSMAQNQFLALLKRIKQELDDLNLNKIPALTEDEVQEALSAV</sequence>